<gene>
    <name evidence="1" type="ORF">J21TS3_19410</name>
</gene>
<evidence type="ECO:0000313" key="1">
    <source>
        <dbReference type="EMBL" id="GIO67120.1"/>
    </source>
</evidence>
<name>A0ABQ4LV19_9BACL</name>
<reference evidence="1 2" key="1">
    <citation type="submission" date="2021-03" db="EMBL/GenBank/DDBJ databases">
        <title>Antimicrobial resistance genes in bacteria isolated from Japanese honey, and their potential for conferring macrolide and lincosamide resistance in the American foulbrood pathogen Paenibacillus larvae.</title>
        <authorList>
            <person name="Okamoto M."/>
            <person name="Kumagai M."/>
            <person name="Kanamori H."/>
            <person name="Takamatsu D."/>
        </authorList>
    </citation>
    <scope>NUCLEOTIDE SEQUENCE [LARGE SCALE GENOMIC DNA]</scope>
    <source>
        <strain evidence="1 2">J21TS3</strain>
    </source>
</reference>
<sequence length="68" mass="7841">MVDPQGRISQRMFDACSKLRELSFPVRVVWDEVKGMVRHHILLGSWLLSLETSLPAESFEFFQIFASA</sequence>
<proteinExistence type="predicted"/>
<protein>
    <submittedName>
        <fullName evidence="1">Uncharacterized protein</fullName>
    </submittedName>
</protein>
<dbReference type="EMBL" id="BORW01000007">
    <property type="protein sequence ID" value="GIO67120.1"/>
    <property type="molecule type" value="Genomic_DNA"/>
</dbReference>
<keyword evidence="2" id="KW-1185">Reference proteome</keyword>
<dbReference type="Proteomes" id="UP000680638">
    <property type="component" value="Unassembled WGS sequence"/>
</dbReference>
<evidence type="ECO:0000313" key="2">
    <source>
        <dbReference type="Proteomes" id="UP000680638"/>
    </source>
</evidence>
<organism evidence="1 2">
    <name type="scientific">Paenibacillus cookii</name>
    <dbReference type="NCBI Taxonomy" id="157839"/>
    <lineage>
        <taxon>Bacteria</taxon>
        <taxon>Bacillati</taxon>
        <taxon>Bacillota</taxon>
        <taxon>Bacilli</taxon>
        <taxon>Bacillales</taxon>
        <taxon>Paenibacillaceae</taxon>
        <taxon>Paenibacillus</taxon>
    </lineage>
</organism>
<accession>A0ABQ4LV19</accession>
<comment type="caution">
    <text evidence="1">The sequence shown here is derived from an EMBL/GenBank/DDBJ whole genome shotgun (WGS) entry which is preliminary data.</text>
</comment>